<proteinExistence type="predicted"/>
<accession>A0A5N6QZD9</accession>
<protein>
    <submittedName>
        <fullName evidence="1">Uncharacterized protein</fullName>
    </submittedName>
</protein>
<keyword evidence="2" id="KW-1185">Reference proteome</keyword>
<dbReference type="OrthoDB" id="1880786at2759"/>
<dbReference type="AlphaFoldDB" id="A0A5N6QZD9"/>
<dbReference type="Proteomes" id="UP000327013">
    <property type="component" value="Chromosome 3"/>
</dbReference>
<dbReference type="PANTHER" id="PTHR34665:SF4">
    <property type="entry name" value="DUF3741 DOMAIN-CONTAINING PROTEIN"/>
    <property type="match status" value="1"/>
</dbReference>
<dbReference type="EMBL" id="CM017323">
    <property type="protein sequence ID" value="KAE8021945.1"/>
    <property type="molecule type" value="Genomic_DNA"/>
</dbReference>
<reference evidence="1 2" key="1">
    <citation type="submission" date="2019-06" db="EMBL/GenBank/DDBJ databases">
        <title>A chromosomal-level reference genome of Carpinus fangiana (Coryloideae, Betulaceae).</title>
        <authorList>
            <person name="Yang X."/>
            <person name="Wang Z."/>
            <person name="Zhang L."/>
            <person name="Hao G."/>
            <person name="Liu J."/>
            <person name="Yang Y."/>
        </authorList>
    </citation>
    <scope>NUCLEOTIDE SEQUENCE [LARGE SCALE GENOMIC DNA]</scope>
    <source>
        <strain evidence="1">Cfa_2016G</strain>
        <tissue evidence="1">Leaf</tissue>
    </source>
</reference>
<dbReference type="PANTHER" id="PTHR34665">
    <property type="entry name" value="DUF3741 DOMAIN-CONTAINING PROTEIN"/>
    <property type="match status" value="1"/>
</dbReference>
<evidence type="ECO:0000313" key="1">
    <source>
        <dbReference type="EMBL" id="KAE8021945.1"/>
    </source>
</evidence>
<evidence type="ECO:0000313" key="2">
    <source>
        <dbReference type="Proteomes" id="UP000327013"/>
    </source>
</evidence>
<gene>
    <name evidence="1" type="ORF">FH972_007792</name>
</gene>
<organism evidence="1 2">
    <name type="scientific">Carpinus fangiana</name>
    <dbReference type="NCBI Taxonomy" id="176857"/>
    <lineage>
        <taxon>Eukaryota</taxon>
        <taxon>Viridiplantae</taxon>
        <taxon>Streptophyta</taxon>
        <taxon>Embryophyta</taxon>
        <taxon>Tracheophyta</taxon>
        <taxon>Spermatophyta</taxon>
        <taxon>Magnoliopsida</taxon>
        <taxon>eudicotyledons</taxon>
        <taxon>Gunneridae</taxon>
        <taxon>Pentapetalae</taxon>
        <taxon>rosids</taxon>
        <taxon>fabids</taxon>
        <taxon>Fagales</taxon>
        <taxon>Betulaceae</taxon>
        <taxon>Carpinus</taxon>
    </lineage>
</organism>
<name>A0A5N6QZD9_9ROSI</name>
<sequence length="202" mass="22633">MPSTPFFMNPFVARKKGRGSADQLAVVKSAAWAWYLRGSGSEGKQMPEFDVMRTRRAPRPSVFKLEAMRIAEEAVGEEASQTPSSIHSDTSLLDSYEIASISRRLDWLIESSVSNSHRKYLIGGDHDPQAENMTLEGTHHAIEVKKKKKKMKGFWVRHAAVTCGTSREDVADARAFRDIRQPQKLAPVARLATCRPRATHAR</sequence>